<evidence type="ECO:0000256" key="3">
    <source>
        <dbReference type="ARBA" id="ARBA00022692"/>
    </source>
</evidence>
<dbReference type="KEGG" id="ncc:104954213"/>
<evidence type="ECO:0000256" key="6">
    <source>
        <dbReference type="RuleBase" id="RU368066"/>
    </source>
</evidence>
<dbReference type="OrthoDB" id="420519at2759"/>
<evidence type="ECO:0000256" key="4">
    <source>
        <dbReference type="ARBA" id="ARBA00022989"/>
    </source>
</evidence>
<evidence type="ECO:0000256" key="7">
    <source>
        <dbReference type="SAM" id="MobiDB-lite"/>
    </source>
</evidence>
<gene>
    <name evidence="9" type="primary">LOC104954213</name>
</gene>
<dbReference type="PANTHER" id="PTHR12385">
    <property type="entry name" value="CHOLINE TRANSPORTER-LIKE (SLC FAMILY 44)"/>
    <property type="match status" value="1"/>
</dbReference>
<dbReference type="PANTHER" id="PTHR12385:SF12">
    <property type="entry name" value="CHOLINE TRANSPORTER-LIKE PROTEIN"/>
    <property type="match status" value="1"/>
</dbReference>
<proteinExistence type="inferred from homology"/>
<evidence type="ECO:0000313" key="9">
    <source>
        <dbReference type="RefSeq" id="XP_010779592.1"/>
    </source>
</evidence>
<organism evidence="8 9">
    <name type="scientific">Notothenia coriiceps</name>
    <name type="common">black rockcod</name>
    <dbReference type="NCBI Taxonomy" id="8208"/>
    <lineage>
        <taxon>Eukaryota</taxon>
        <taxon>Metazoa</taxon>
        <taxon>Chordata</taxon>
        <taxon>Craniata</taxon>
        <taxon>Vertebrata</taxon>
        <taxon>Euteleostomi</taxon>
        <taxon>Actinopterygii</taxon>
        <taxon>Neopterygii</taxon>
        <taxon>Teleostei</taxon>
        <taxon>Neoteleostei</taxon>
        <taxon>Acanthomorphata</taxon>
        <taxon>Eupercaria</taxon>
        <taxon>Perciformes</taxon>
        <taxon>Notothenioidei</taxon>
        <taxon>Nototheniidae</taxon>
        <taxon>Notothenia</taxon>
    </lineage>
</organism>
<keyword evidence="3 6" id="KW-0812">Transmembrane</keyword>
<feature type="transmembrane region" description="Helical" evidence="6">
    <location>
        <begin position="6"/>
        <end position="25"/>
    </location>
</feature>
<feature type="transmembrane region" description="Helical" evidence="6">
    <location>
        <begin position="32"/>
        <end position="54"/>
    </location>
</feature>
<comment type="caution">
    <text evidence="6">Lacks conserved residue(s) required for the propagation of feature annotation.</text>
</comment>
<keyword evidence="5 6" id="KW-0472">Membrane</keyword>
<evidence type="ECO:0000256" key="2">
    <source>
        <dbReference type="ARBA" id="ARBA00007168"/>
    </source>
</evidence>
<dbReference type="AlphaFoldDB" id="A0A6I9NTZ2"/>
<feature type="region of interest" description="Disordered" evidence="7">
    <location>
        <begin position="103"/>
        <end position="125"/>
    </location>
</feature>
<reference evidence="9" key="1">
    <citation type="submission" date="2025-08" db="UniProtKB">
        <authorList>
            <consortium name="RefSeq"/>
        </authorList>
    </citation>
    <scope>IDENTIFICATION</scope>
    <source>
        <tissue evidence="9">Muscle</tissue>
    </source>
</reference>
<dbReference type="RefSeq" id="XP_010779592.1">
    <property type="nucleotide sequence ID" value="XM_010781290.1"/>
</dbReference>
<comment type="function">
    <text evidence="6">Choline transporter.</text>
</comment>
<accession>A0A6I9NTZ2</accession>
<evidence type="ECO:0000256" key="5">
    <source>
        <dbReference type="ARBA" id="ARBA00023136"/>
    </source>
</evidence>
<dbReference type="Proteomes" id="UP000504611">
    <property type="component" value="Unplaced"/>
</dbReference>
<name>A0A6I9NTZ2_9TELE</name>
<evidence type="ECO:0000313" key="8">
    <source>
        <dbReference type="Proteomes" id="UP000504611"/>
    </source>
</evidence>
<dbReference type="GeneID" id="104954213"/>
<feature type="non-terminal residue" evidence="9">
    <location>
        <position position="125"/>
    </location>
</feature>
<dbReference type="GO" id="GO:0005886">
    <property type="term" value="C:plasma membrane"/>
    <property type="evidence" value="ECO:0007669"/>
    <property type="project" value="UniProtKB-SubCell"/>
</dbReference>
<dbReference type="Pfam" id="PF04515">
    <property type="entry name" value="Choline_transpo"/>
    <property type="match status" value="1"/>
</dbReference>
<protein>
    <recommendedName>
        <fullName evidence="6">Choline transporter-like protein</fullName>
    </recommendedName>
</protein>
<comment type="similarity">
    <text evidence="2 6">Belongs to the CTL (choline transporter-like) family.</text>
</comment>
<keyword evidence="8" id="KW-1185">Reference proteome</keyword>
<evidence type="ECO:0000256" key="1">
    <source>
        <dbReference type="ARBA" id="ARBA00004141"/>
    </source>
</evidence>
<dbReference type="InterPro" id="IPR007603">
    <property type="entry name" value="Choline_transptr-like"/>
</dbReference>
<comment type="subcellular location">
    <subcellularLocation>
        <location evidence="6">Cell membrane</location>
        <topology evidence="6">Multi-pass membrane protein</topology>
    </subcellularLocation>
    <subcellularLocation>
        <location evidence="1">Membrane</location>
        <topology evidence="1">Multi-pass membrane protein</topology>
    </subcellularLocation>
</comment>
<keyword evidence="4 6" id="KW-1133">Transmembrane helix</keyword>
<dbReference type="GO" id="GO:0022857">
    <property type="term" value="F:transmembrane transporter activity"/>
    <property type="evidence" value="ECO:0007669"/>
    <property type="project" value="UniProtKB-UniRule"/>
</dbReference>
<sequence>MTPNYWTLVLIVTCTAFCGVLLLNAQRGYAEWLLPLVIVCLFSFLVAHCFLSVFEIVVDVLFLCFAIDTKYNDGTPGREFFMDKALMEFVESSRRLERVAKSGRSRVKEAVSGGAEMKPMVSDSP</sequence>